<evidence type="ECO:0000259" key="4">
    <source>
        <dbReference type="PROSITE" id="PS50893"/>
    </source>
</evidence>
<dbReference type="RefSeq" id="WP_161900872.1">
    <property type="nucleotide sequence ID" value="NZ_MAEL01000003.1"/>
</dbReference>
<sequence>MTNYLTIRDLSLAFGEKKILKEVSFEVQEGEFVTLLGPSGCGKSTLLRCIAGLETPQRGIIELDQVEIQDQPTKERGIGFVFQQYALFPTMSVFENVAFGLQVKKLSKEELRQRVFKLLDLVQLTDFAETNVQRLSGGQKQRVALARALATEPKILLLDEPLSALDAKIRKQLQKDLRRIQRELNMTMIFVTHDQEEAMLISDRVFVLEAGEIVQASSPFELYTAPQSPFVADFIGNNICFEWFELDEYTTVFSGMGNRSLYYIRPELISMKPVAGAFRIPVSLKNVQTLGNIRRYQFVTHRGKEIFVDRLNDWHEISETTALYIDAEDMIVVDVKQPIQAS</sequence>
<comment type="caution">
    <text evidence="5">The sequence shown here is derived from an EMBL/GenBank/DDBJ whole genome shotgun (WGS) entry which is preliminary data.</text>
</comment>
<organism evidence="5 6">
    <name type="scientific">Candidatus Enterococcus willemsii</name>
    <dbReference type="NCBI Taxonomy" id="1857215"/>
    <lineage>
        <taxon>Bacteria</taxon>
        <taxon>Bacillati</taxon>
        <taxon>Bacillota</taxon>
        <taxon>Bacilli</taxon>
        <taxon>Lactobacillales</taxon>
        <taxon>Enterococcaceae</taxon>
        <taxon>Enterococcus</taxon>
    </lineage>
</organism>
<keyword evidence="6" id="KW-1185">Reference proteome</keyword>
<keyword evidence="2" id="KW-0547">Nucleotide-binding</keyword>
<keyword evidence="3 5" id="KW-0067">ATP-binding</keyword>
<dbReference type="EMBL" id="MAEL01000003">
    <property type="protein sequence ID" value="KAF1306096.1"/>
    <property type="molecule type" value="Genomic_DNA"/>
</dbReference>
<dbReference type="GO" id="GO:0005524">
    <property type="term" value="F:ATP binding"/>
    <property type="evidence" value="ECO:0007669"/>
    <property type="project" value="UniProtKB-KW"/>
</dbReference>
<dbReference type="InterPro" id="IPR050093">
    <property type="entry name" value="ABC_SmlMolc_Importer"/>
</dbReference>
<reference evidence="5 6" key="1">
    <citation type="submission" date="2016-06" db="EMBL/GenBank/DDBJ databases">
        <title>Four novel species of enterococci isolated from chicken manure.</title>
        <authorList>
            <person name="Van Tyne D."/>
        </authorList>
    </citation>
    <scope>NUCLEOTIDE SEQUENCE [LARGE SCALE GENOMIC DNA]</scope>
    <source>
        <strain evidence="5 6">CU12B</strain>
    </source>
</reference>
<dbReference type="InterPro" id="IPR017871">
    <property type="entry name" value="ABC_transporter-like_CS"/>
</dbReference>
<dbReference type="InterPro" id="IPR003439">
    <property type="entry name" value="ABC_transporter-like_ATP-bd"/>
</dbReference>
<evidence type="ECO:0000256" key="1">
    <source>
        <dbReference type="ARBA" id="ARBA00022448"/>
    </source>
</evidence>
<name>A0ABQ6Z2T4_9ENTE</name>
<protein>
    <submittedName>
        <fullName evidence="5">ABC transporter ATP-binding protein</fullName>
    </submittedName>
</protein>
<dbReference type="PROSITE" id="PS50893">
    <property type="entry name" value="ABC_TRANSPORTER_2"/>
    <property type="match status" value="1"/>
</dbReference>
<evidence type="ECO:0000256" key="3">
    <source>
        <dbReference type="ARBA" id="ARBA00022840"/>
    </source>
</evidence>
<dbReference type="Pfam" id="PF00005">
    <property type="entry name" value="ABC_tran"/>
    <property type="match status" value="1"/>
</dbReference>
<keyword evidence="1" id="KW-0813">Transport</keyword>
<dbReference type="Proteomes" id="UP000782705">
    <property type="component" value="Unassembled WGS sequence"/>
</dbReference>
<proteinExistence type="predicted"/>
<gene>
    <name evidence="5" type="ORF">BAU17_03120</name>
</gene>
<dbReference type="PANTHER" id="PTHR42781:SF4">
    <property type="entry name" value="SPERMIDINE_PUTRESCINE IMPORT ATP-BINDING PROTEIN POTA"/>
    <property type="match status" value="1"/>
</dbReference>
<dbReference type="SMART" id="SM00382">
    <property type="entry name" value="AAA"/>
    <property type="match status" value="1"/>
</dbReference>
<dbReference type="PROSITE" id="PS00211">
    <property type="entry name" value="ABC_TRANSPORTER_1"/>
    <property type="match status" value="1"/>
</dbReference>
<accession>A0ABQ6Z2T4</accession>
<dbReference type="SUPFAM" id="SSF52540">
    <property type="entry name" value="P-loop containing nucleoside triphosphate hydrolases"/>
    <property type="match status" value="1"/>
</dbReference>
<dbReference type="Gene3D" id="3.40.50.300">
    <property type="entry name" value="P-loop containing nucleotide triphosphate hydrolases"/>
    <property type="match status" value="1"/>
</dbReference>
<dbReference type="InterPro" id="IPR003593">
    <property type="entry name" value="AAA+_ATPase"/>
</dbReference>
<evidence type="ECO:0000313" key="6">
    <source>
        <dbReference type="Proteomes" id="UP000782705"/>
    </source>
</evidence>
<evidence type="ECO:0000313" key="5">
    <source>
        <dbReference type="EMBL" id="KAF1306096.1"/>
    </source>
</evidence>
<dbReference type="PANTHER" id="PTHR42781">
    <property type="entry name" value="SPERMIDINE/PUTRESCINE IMPORT ATP-BINDING PROTEIN POTA"/>
    <property type="match status" value="1"/>
</dbReference>
<evidence type="ECO:0000256" key="2">
    <source>
        <dbReference type="ARBA" id="ARBA00022741"/>
    </source>
</evidence>
<dbReference type="InterPro" id="IPR027417">
    <property type="entry name" value="P-loop_NTPase"/>
</dbReference>
<feature type="domain" description="ABC transporter" evidence="4">
    <location>
        <begin position="5"/>
        <end position="235"/>
    </location>
</feature>